<keyword evidence="4" id="KW-1185">Reference proteome</keyword>
<dbReference type="GO" id="GO:0015562">
    <property type="term" value="F:efflux transmembrane transporter activity"/>
    <property type="evidence" value="ECO:0007669"/>
    <property type="project" value="TreeGrafter"/>
</dbReference>
<dbReference type="Proteomes" id="UP000199144">
    <property type="component" value="Unassembled WGS sequence"/>
</dbReference>
<feature type="domain" description="Multidrug resistance protein MdtA-like barrel-sandwich hybrid" evidence="2">
    <location>
        <begin position="77"/>
        <end position="260"/>
    </location>
</feature>
<dbReference type="PANTHER" id="PTHR30469">
    <property type="entry name" value="MULTIDRUG RESISTANCE PROTEIN MDTA"/>
    <property type="match status" value="1"/>
</dbReference>
<evidence type="ECO:0000256" key="1">
    <source>
        <dbReference type="SAM" id="Coils"/>
    </source>
</evidence>
<protein>
    <submittedName>
        <fullName evidence="3">RND family efflux transporter, MFP subunit</fullName>
    </submittedName>
</protein>
<organism evidence="3 4">
    <name type="scientific">Shimia aestuarii</name>
    <dbReference type="NCBI Taxonomy" id="254406"/>
    <lineage>
        <taxon>Bacteria</taxon>
        <taxon>Pseudomonadati</taxon>
        <taxon>Pseudomonadota</taxon>
        <taxon>Alphaproteobacteria</taxon>
        <taxon>Rhodobacterales</taxon>
        <taxon>Roseobacteraceae</taxon>
    </lineage>
</organism>
<dbReference type="Gene3D" id="1.10.287.470">
    <property type="entry name" value="Helix hairpin bin"/>
    <property type="match status" value="1"/>
</dbReference>
<dbReference type="GO" id="GO:1990281">
    <property type="term" value="C:efflux pump complex"/>
    <property type="evidence" value="ECO:0007669"/>
    <property type="project" value="TreeGrafter"/>
</dbReference>
<proteinExistence type="predicted"/>
<dbReference type="SUPFAM" id="SSF111369">
    <property type="entry name" value="HlyD-like secretion proteins"/>
    <property type="match status" value="1"/>
</dbReference>
<dbReference type="Gene3D" id="2.40.30.170">
    <property type="match status" value="1"/>
</dbReference>
<evidence type="ECO:0000313" key="3">
    <source>
        <dbReference type="EMBL" id="SFL47780.1"/>
    </source>
</evidence>
<name>A0A1I4I0S4_9RHOB</name>
<dbReference type="InterPro" id="IPR058625">
    <property type="entry name" value="MdtA-like_BSH"/>
</dbReference>
<feature type="coiled-coil region" evidence="1">
    <location>
        <begin position="199"/>
        <end position="226"/>
    </location>
</feature>
<sequence length="485" mass="52237">MRFLRQSLTGLFLLAVTVGVLLFAGQLVRDAIEERLARDSKAPPARERVFTVNVVTAVPEDIAPELVAFGEVRSRRSLEIRAAAAGTIIQLSEKFEEGAEVSAGEVLVQVDPTKARYAVDRITSDLLDAEAEERDAKRTLKLAQDELAAGEAQLDLRNRAYERQVDLRERGVGTAASVETAELAVAGARQAVLSNRRALAQAEARVDQAATRLERTRIALAEAETDLKDTVITADFSGTLSEVSVVQGGLVSRNEKLAQLIDSDALEVAFRVSTPQYARLLDDQNRLYPSEVKVSLDVMGSDLTATGVITRDAAAVGEGQTGRVLFARLDGARGLKPGDFVTVRVQERVLENVVQLPATALDAGGEVLVVGDGDRLEAMRVRLLRRQGDTVLVRGAGLAGQRVVTRRTPLLGEGIAVKPLSAAGAATPEAPEMVALSDEDRARYVAFIEANKAIPADVKKRLITALNRPEVPARMIERLQSRMGG</sequence>
<dbReference type="RefSeq" id="WP_093090300.1">
    <property type="nucleotide sequence ID" value="NZ_FOTQ01000001.1"/>
</dbReference>
<gene>
    <name evidence="3" type="ORF">SAMN04488042_101355</name>
</gene>
<evidence type="ECO:0000259" key="2">
    <source>
        <dbReference type="Pfam" id="PF25917"/>
    </source>
</evidence>
<dbReference type="Gene3D" id="2.40.420.20">
    <property type="match status" value="1"/>
</dbReference>
<feature type="coiled-coil region" evidence="1">
    <location>
        <begin position="126"/>
        <end position="153"/>
    </location>
</feature>
<keyword evidence="1" id="KW-0175">Coiled coil</keyword>
<dbReference type="Pfam" id="PF25917">
    <property type="entry name" value="BSH_RND"/>
    <property type="match status" value="1"/>
</dbReference>
<dbReference type="PANTHER" id="PTHR30469:SF15">
    <property type="entry name" value="HLYD FAMILY OF SECRETION PROTEINS"/>
    <property type="match status" value="1"/>
</dbReference>
<dbReference type="STRING" id="254406.SAMN04488042_101355"/>
<accession>A0A1I4I0S4</accession>
<dbReference type="AlphaFoldDB" id="A0A1I4I0S4"/>
<reference evidence="3 4" key="1">
    <citation type="submission" date="2016-10" db="EMBL/GenBank/DDBJ databases">
        <authorList>
            <person name="de Groot N.N."/>
        </authorList>
    </citation>
    <scope>NUCLEOTIDE SEQUENCE [LARGE SCALE GENOMIC DNA]</scope>
    <source>
        <strain evidence="3 4">DSM 15283</strain>
    </source>
</reference>
<dbReference type="OrthoDB" id="7626141at2"/>
<dbReference type="EMBL" id="FOTQ01000001">
    <property type="protein sequence ID" value="SFL47780.1"/>
    <property type="molecule type" value="Genomic_DNA"/>
</dbReference>
<dbReference type="Gene3D" id="2.40.50.100">
    <property type="match status" value="2"/>
</dbReference>
<evidence type="ECO:0000313" key="4">
    <source>
        <dbReference type="Proteomes" id="UP000199144"/>
    </source>
</evidence>